<feature type="non-terminal residue" evidence="1">
    <location>
        <position position="1"/>
    </location>
</feature>
<sequence length="78" mass="8913">KAGESSQNSAHTHRQVIGGVPQKRADGWMEIVLGKFYNDDKMDGQVDMWFMETHELHWKSGLIVEGIDIRPTDGEYHT</sequence>
<dbReference type="PANTHER" id="PTHR32278">
    <property type="entry name" value="F-BOX DOMAIN-CONTAINING PROTEIN"/>
    <property type="match status" value="1"/>
</dbReference>
<name>A0A699KX38_TANCI</name>
<comment type="caution">
    <text evidence="1">The sequence shown here is derived from an EMBL/GenBank/DDBJ whole genome shotgun (WGS) entry which is preliminary data.</text>
</comment>
<dbReference type="Pfam" id="PF14299">
    <property type="entry name" value="PP2"/>
    <property type="match status" value="1"/>
</dbReference>
<evidence type="ECO:0000313" key="1">
    <source>
        <dbReference type="EMBL" id="GFB13467.1"/>
    </source>
</evidence>
<dbReference type="PANTHER" id="PTHR32278:SF128">
    <property type="entry name" value="PHLOEM PROTEIN"/>
    <property type="match status" value="1"/>
</dbReference>
<dbReference type="AlphaFoldDB" id="A0A699KX38"/>
<accession>A0A699KX38</accession>
<reference evidence="1" key="1">
    <citation type="journal article" date="2019" name="Sci. Rep.">
        <title>Draft genome of Tanacetum cinerariifolium, the natural source of mosquito coil.</title>
        <authorList>
            <person name="Yamashiro T."/>
            <person name="Shiraishi A."/>
            <person name="Satake H."/>
            <person name="Nakayama K."/>
        </authorList>
    </citation>
    <scope>NUCLEOTIDE SEQUENCE</scope>
</reference>
<dbReference type="InterPro" id="IPR025886">
    <property type="entry name" value="PP2-like"/>
</dbReference>
<organism evidence="1">
    <name type="scientific">Tanacetum cinerariifolium</name>
    <name type="common">Dalmatian daisy</name>
    <name type="synonym">Chrysanthemum cinerariifolium</name>
    <dbReference type="NCBI Taxonomy" id="118510"/>
    <lineage>
        <taxon>Eukaryota</taxon>
        <taxon>Viridiplantae</taxon>
        <taxon>Streptophyta</taxon>
        <taxon>Embryophyta</taxon>
        <taxon>Tracheophyta</taxon>
        <taxon>Spermatophyta</taxon>
        <taxon>Magnoliopsida</taxon>
        <taxon>eudicotyledons</taxon>
        <taxon>Gunneridae</taxon>
        <taxon>Pentapetalae</taxon>
        <taxon>asterids</taxon>
        <taxon>campanulids</taxon>
        <taxon>Asterales</taxon>
        <taxon>Asteraceae</taxon>
        <taxon>Asteroideae</taxon>
        <taxon>Anthemideae</taxon>
        <taxon>Anthemidinae</taxon>
        <taxon>Tanacetum</taxon>
    </lineage>
</organism>
<protein>
    <submittedName>
        <fullName evidence="1">Uncharacterized protein</fullName>
    </submittedName>
</protein>
<proteinExistence type="predicted"/>
<gene>
    <name evidence="1" type="ORF">Tci_685438</name>
</gene>
<dbReference type="EMBL" id="BKCJ010559557">
    <property type="protein sequence ID" value="GFB13467.1"/>
    <property type="molecule type" value="Genomic_DNA"/>
</dbReference>